<organism evidence="2 3">
    <name type="scientific">Arthrobacter phage Aledel</name>
    <dbReference type="NCBI Taxonomy" id="2488951"/>
    <lineage>
        <taxon>Viruses</taxon>
        <taxon>Duplodnaviria</taxon>
        <taxon>Heunggongvirae</taxon>
        <taxon>Uroviricota</taxon>
        <taxon>Caudoviricetes</taxon>
        <taxon>Korravirus</taxon>
        <taxon>Korravirus hunterdalle</taxon>
    </lineage>
</organism>
<dbReference type="Proteomes" id="UP000275684">
    <property type="component" value="Segment"/>
</dbReference>
<evidence type="ECO:0000256" key="1">
    <source>
        <dbReference type="SAM" id="MobiDB-lite"/>
    </source>
</evidence>
<reference evidence="2 3" key="1">
    <citation type="submission" date="2018-10" db="EMBL/GenBank/DDBJ databases">
        <authorList>
            <person name="Aull H.G."/>
            <person name="Zack K."/>
            <person name="Garlena R.A."/>
            <person name="Russell D.A."/>
            <person name="Pope W.H."/>
            <person name="Jacobs-Sera D."/>
            <person name="Hatfull G.F."/>
        </authorList>
    </citation>
    <scope>NUCLEOTIDE SEQUENCE [LARGE SCALE GENOMIC DNA]</scope>
</reference>
<proteinExistence type="predicted"/>
<name>A0A3G8FV82_9CAUD</name>
<accession>A0A3G8FV82</accession>
<evidence type="ECO:0000313" key="2">
    <source>
        <dbReference type="EMBL" id="AZF98664.1"/>
    </source>
</evidence>
<feature type="region of interest" description="Disordered" evidence="1">
    <location>
        <begin position="21"/>
        <end position="48"/>
    </location>
</feature>
<dbReference type="EMBL" id="MK112526">
    <property type="protein sequence ID" value="AZF98664.1"/>
    <property type="molecule type" value="Genomic_DNA"/>
</dbReference>
<evidence type="ECO:0000313" key="3">
    <source>
        <dbReference type="Proteomes" id="UP000275684"/>
    </source>
</evidence>
<protein>
    <submittedName>
        <fullName evidence="2">Uncharacterized protein</fullName>
    </submittedName>
</protein>
<gene>
    <name evidence="2" type="primary">40</name>
    <name evidence="2" type="ORF">SEA_ALEDEL_40</name>
</gene>
<sequence>MAANLSDDESYRAFMGAFGVAPPGQEGAEEDLTPEGAASETPLPWEARESNANARLIGRRSGDMLREFLANGFTREEAVYMIMRMLPHHPH</sequence>